<dbReference type="AlphaFoldDB" id="A0A3A8QXH7"/>
<sequence length="206" mass="22871">MKRHIPAIERNRGLLSDVLREVLPSEGTLLEVDSIPGKLSTFSGLRYFFPGLTLQFASADPEVLADIETRRVQEGHANILPSPLLDPSSDTWPVTHADAILCVYMIDRAPWEACQGLMRGAGRVLRPGGPLVLYGPFLVEGVETPRNRTLDESLRSRDLSHGVRELEAVIEEAARHGLQCERVAENPMENFTVVFRREGLPPGRRG</sequence>
<name>A0A3A8QXH7_9BACT</name>
<dbReference type="Proteomes" id="UP000267003">
    <property type="component" value="Unassembled WGS sequence"/>
</dbReference>
<organism evidence="1 2">
    <name type="scientific">Corallococcus aberystwythensis</name>
    <dbReference type="NCBI Taxonomy" id="2316722"/>
    <lineage>
        <taxon>Bacteria</taxon>
        <taxon>Pseudomonadati</taxon>
        <taxon>Myxococcota</taxon>
        <taxon>Myxococcia</taxon>
        <taxon>Myxococcales</taxon>
        <taxon>Cystobacterineae</taxon>
        <taxon>Myxococcaceae</taxon>
        <taxon>Corallococcus</taxon>
    </lineage>
</organism>
<dbReference type="EMBL" id="RAWK01000036">
    <property type="protein sequence ID" value="RKH71145.1"/>
    <property type="molecule type" value="Genomic_DNA"/>
</dbReference>
<dbReference type="PANTHER" id="PTHR20974:SF0">
    <property type="entry name" value="UPF0585 PROTEIN CG18661"/>
    <property type="match status" value="1"/>
</dbReference>
<reference evidence="2" key="1">
    <citation type="submission" date="2018-09" db="EMBL/GenBank/DDBJ databases">
        <authorList>
            <person name="Livingstone P.G."/>
            <person name="Whitworth D.E."/>
        </authorList>
    </citation>
    <scope>NUCLEOTIDE SEQUENCE [LARGE SCALE GENOMIC DNA]</scope>
    <source>
        <strain evidence="2">AB050A</strain>
    </source>
</reference>
<comment type="caution">
    <text evidence="1">The sequence shown here is derived from an EMBL/GenBank/DDBJ whole genome shotgun (WGS) entry which is preliminary data.</text>
</comment>
<accession>A0A3A8QXH7</accession>
<dbReference type="OrthoDB" id="5525831at2"/>
<dbReference type="PANTHER" id="PTHR20974">
    <property type="entry name" value="UPF0585 PROTEIN CG18661"/>
    <property type="match status" value="1"/>
</dbReference>
<keyword evidence="2" id="KW-1185">Reference proteome</keyword>
<proteinExistence type="predicted"/>
<protein>
    <submittedName>
        <fullName evidence="1">DUF938 domain-containing protein</fullName>
    </submittedName>
</protein>
<evidence type="ECO:0000313" key="2">
    <source>
        <dbReference type="Proteomes" id="UP000267003"/>
    </source>
</evidence>
<dbReference type="RefSeq" id="WP_120554764.1">
    <property type="nucleotide sequence ID" value="NZ_RAWK01000036.1"/>
</dbReference>
<dbReference type="SUPFAM" id="SSF53335">
    <property type="entry name" value="S-adenosyl-L-methionine-dependent methyltransferases"/>
    <property type="match status" value="1"/>
</dbReference>
<gene>
    <name evidence="1" type="ORF">D7W81_08100</name>
</gene>
<dbReference type="Pfam" id="PF06080">
    <property type="entry name" value="DUF938"/>
    <property type="match status" value="1"/>
</dbReference>
<dbReference type="InterPro" id="IPR029063">
    <property type="entry name" value="SAM-dependent_MTases_sf"/>
</dbReference>
<evidence type="ECO:0000313" key="1">
    <source>
        <dbReference type="EMBL" id="RKH71145.1"/>
    </source>
</evidence>
<dbReference type="Gene3D" id="3.40.50.150">
    <property type="entry name" value="Vaccinia Virus protein VP39"/>
    <property type="match status" value="1"/>
</dbReference>
<dbReference type="InterPro" id="IPR010342">
    <property type="entry name" value="DUF938"/>
</dbReference>